<reference evidence="1 2" key="1">
    <citation type="submission" date="2022-11" db="EMBL/GenBank/DDBJ databases">
        <title>Whole genome sequence of Eschrichtius robustus ER-17-0199.</title>
        <authorList>
            <person name="Bruniche-Olsen A."/>
            <person name="Black A.N."/>
            <person name="Fields C.J."/>
            <person name="Walden K."/>
            <person name="Dewoody J.A."/>
        </authorList>
    </citation>
    <scope>NUCLEOTIDE SEQUENCE [LARGE SCALE GENOMIC DNA]</scope>
    <source>
        <strain evidence="1">ER-17-0199</strain>
        <tissue evidence="1">Blubber</tissue>
    </source>
</reference>
<dbReference type="AlphaFoldDB" id="A0AB34H130"/>
<dbReference type="EMBL" id="JAIQCJ010001983">
    <property type="protein sequence ID" value="KAJ8786506.1"/>
    <property type="molecule type" value="Genomic_DNA"/>
</dbReference>
<organism evidence="1 2">
    <name type="scientific">Eschrichtius robustus</name>
    <name type="common">California gray whale</name>
    <name type="synonym">Eschrichtius gibbosus</name>
    <dbReference type="NCBI Taxonomy" id="9764"/>
    <lineage>
        <taxon>Eukaryota</taxon>
        <taxon>Metazoa</taxon>
        <taxon>Chordata</taxon>
        <taxon>Craniata</taxon>
        <taxon>Vertebrata</taxon>
        <taxon>Euteleostomi</taxon>
        <taxon>Mammalia</taxon>
        <taxon>Eutheria</taxon>
        <taxon>Laurasiatheria</taxon>
        <taxon>Artiodactyla</taxon>
        <taxon>Whippomorpha</taxon>
        <taxon>Cetacea</taxon>
        <taxon>Mysticeti</taxon>
        <taxon>Eschrichtiidae</taxon>
        <taxon>Eschrichtius</taxon>
    </lineage>
</organism>
<comment type="caution">
    <text evidence="1">The sequence shown here is derived from an EMBL/GenBank/DDBJ whole genome shotgun (WGS) entry which is preliminary data.</text>
</comment>
<gene>
    <name evidence="1" type="ORF">J1605_005995</name>
</gene>
<proteinExistence type="predicted"/>
<protein>
    <submittedName>
        <fullName evidence="1">Uncharacterized protein</fullName>
    </submittedName>
</protein>
<dbReference type="Proteomes" id="UP001159641">
    <property type="component" value="Unassembled WGS sequence"/>
</dbReference>
<evidence type="ECO:0000313" key="1">
    <source>
        <dbReference type="EMBL" id="KAJ8786506.1"/>
    </source>
</evidence>
<sequence>MDKVGEQQGCLCGKAAPTQGVGVVLTNRLASAFWLGIGCAMRGSQALGTPHRLLRAIFGMAPPSCGLFSMGQFHPEVWRVGMGLWVYANVSSCRGREGSPADARGIHVIPPTQAVHVHTHGWENFQPKSALLLSYFSPGAASAASSSGS</sequence>
<name>A0AB34H130_ESCRO</name>
<accession>A0AB34H130</accession>
<keyword evidence="2" id="KW-1185">Reference proteome</keyword>
<evidence type="ECO:0000313" key="2">
    <source>
        <dbReference type="Proteomes" id="UP001159641"/>
    </source>
</evidence>